<feature type="non-terminal residue" evidence="3">
    <location>
        <position position="60"/>
    </location>
</feature>
<dbReference type="Gene3D" id="1.25.40.20">
    <property type="entry name" value="Ankyrin repeat-containing domain"/>
    <property type="match status" value="1"/>
</dbReference>
<feature type="repeat" description="ANK" evidence="1">
    <location>
        <begin position="29"/>
        <end position="56"/>
    </location>
</feature>
<feature type="chain" id="PRO_5005538394" evidence="2">
    <location>
        <begin position="21"/>
        <end position="60"/>
    </location>
</feature>
<dbReference type="EMBL" id="LFZX01000036">
    <property type="protein sequence ID" value="KNC68099.1"/>
    <property type="molecule type" value="Genomic_DNA"/>
</dbReference>
<dbReference type="PROSITE" id="PS50297">
    <property type="entry name" value="ANK_REP_REGION"/>
    <property type="match status" value="1"/>
</dbReference>
<comment type="caution">
    <text evidence="3">The sequence shown here is derived from an EMBL/GenBank/DDBJ whole genome shotgun (WGS) entry which is preliminary data.</text>
</comment>
<proteinExistence type="predicted"/>
<dbReference type="InterPro" id="IPR002110">
    <property type="entry name" value="Ankyrin_rpt"/>
</dbReference>
<keyword evidence="1" id="KW-0040">ANK repeat</keyword>
<gene>
    <name evidence="3" type="ORF">AC626_06915</name>
</gene>
<organism evidence="3 4">
    <name type="scientific">Pseudoalteromonas rubra</name>
    <dbReference type="NCBI Taxonomy" id="43658"/>
    <lineage>
        <taxon>Bacteria</taxon>
        <taxon>Pseudomonadati</taxon>
        <taxon>Pseudomonadota</taxon>
        <taxon>Gammaproteobacteria</taxon>
        <taxon>Alteromonadales</taxon>
        <taxon>Pseudoalteromonadaceae</taxon>
        <taxon>Pseudoalteromonas</taxon>
    </lineage>
</organism>
<name>A0A0L0EUK8_9GAMM</name>
<protein>
    <submittedName>
        <fullName evidence="3">Uncharacterized protein</fullName>
    </submittedName>
</protein>
<sequence>MKVSLFITVVLGLVSSFVHATPKPELPRLHQAVISGDISLVKRLLSAGADVNQLDTRMGN</sequence>
<dbReference type="PROSITE" id="PS50088">
    <property type="entry name" value="ANK_REPEAT"/>
    <property type="match status" value="1"/>
</dbReference>
<evidence type="ECO:0000313" key="4">
    <source>
        <dbReference type="Proteomes" id="UP000036850"/>
    </source>
</evidence>
<accession>A0A0L0EUK8</accession>
<dbReference type="Proteomes" id="UP000036850">
    <property type="component" value="Unassembled WGS sequence"/>
</dbReference>
<reference evidence="4" key="1">
    <citation type="submission" date="2015-07" db="EMBL/GenBank/DDBJ databases">
        <title>Draft genome sequence of a Pseudoalteromonas rubra strain, OCN096, isolated from Kaneohe Bay, Oahu, Hawaii.</title>
        <authorList>
            <person name="Beurmann S."/>
            <person name="Ushijima B."/>
            <person name="Belcaid M."/>
            <person name="Callahan S.M."/>
            <person name="Aeby G.S."/>
        </authorList>
    </citation>
    <scope>NUCLEOTIDE SEQUENCE [LARGE SCALE GENOMIC DNA]</scope>
    <source>
        <strain evidence="4">OCN096</strain>
    </source>
</reference>
<keyword evidence="2" id="KW-0732">Signal</keyword>
<dbReference type="SUPFAM" id="SSF48403">
    <property type="entry name" value="Ankyrin repeat"/>
    <property type="match status" value="1"/>
</dbReference>
<evidence type="ECO:0000256" key="2">
    <source>
        <dbReference type="SAM" id="SignalP"/>
    </source>
</evidence>
<dbReference type="AlphaFoldDB" id="A0A0L0EUK8"/>
<feature type="signal peptide" evidence="2">
    <location>
        <begin position="1"/>
        <end position="20"/>
    </location>
</feature>
<evidence type="ECO:0000256" key="1">
    <source>
        <dbReference type="PROSITE-ProRule" id="PRU00023"/>
    </source>
</evidence>
<dbReference type="Pfam" id="PF00023">
    <property type="entry name" value="Ank"/>
    <property type="match status" value="1"/>
</dbReference>
<evidence type="ECO:0000313" key="3">
    <source>
        <dbReference type="EMBL" id="KNC68099.1"/>
    </source>
</evidence>
<dbReference type="InterPro" id="IPR036770">
    <property type="entry name" value="Ankyrin_rpt-contain_sf"/>
</dbReference>